<evidence type="ECO:0000256" key="7">
    <source>
        <dbReference type="SAM" id="Phobius"/>
    </source>
</evidence>
<dbReference type="InterPro" id="IPR005828">
    <property type="entry name" value="MFS_sugar_transport-like"/>
</dbReference>
<dbReference type="InterPro" id="IPR020846">
    <property type="entry name" value="MFS_dom"/>
</dbReference>
<keyword evidence="6 7" id="KW-0472">Membrane</keyword>
<dbReference type="PANTHER" id="PTHR23511:SF36">
    <property type="entry name" value="EG:BACR7A4.13 PROTEIN-RELATED"/>
    <property type="match status" value="1"/>
</dbReference>
<feature type="transmembrane region" description="Helical" evidence="7">
    <location>
        <begin position="411"/>
        <end position="430"/>
    </location>
</feature>
<evidence type="ECO:0000256" key="5">
    <source>
        <dbReference type="ARBA" id="ARBA00022989"/>
    </source>
</evidence>
<gene>
    <name evidence="9" type="ORF">EEDITHA_LOCUS5820</name>
</gene>
<dbReference type="AlphaFoldDB" id="A0AAU9TSD6"/>
<evidence type="ECO:0000256" key="4">
    <source>
        <dbReference type="ARBA" id="ARBA00022692"/>
    </source>
</evidence>
<proteinExistence type="inferred from homology"/>
<comment type="similarity">
    <text evidence="2">Belongs to the major facilitator superfamily.</text>
</comment>
<comment type="subcellular location">
    <subcellularLocation>
        <location evidence="1">Membrane</location>
        <topology evidence="1">Multi-pass membrane protein</topology>
    </subcellularLocation>
</comment>
<keyword evidence="5 7" id="KW-1133">Transmembrane helix</keyword>
<evidence type="ECO:0000256" key="1">
    <source>
        <dbReference type="ARBA" id="ARBA00004141"/>
    </source>
</evidence>
<feature type="transmembrane region" description="Helical" evidence="7">
    <location>
        <begin position="105"/>
        <end position="123"/>
    </location>
</feature>
<evidence type="ECO:0000313" key="10">
    <source>
        <dbReference type="Proteomes" id="UP001153954"/>
    </source>
</evidence>
<name>A0AAU9TSD6_EUPED</name>
<organism evidence="9 10">
    <name type="scientific">Euphydryas editha</name>
    <name type="common">Edith's checkerspot</name>
    <dbReference type="NCBI Taxonomy" id="104508"/>
    <lineage>
        <taxon>Eukaryota</taxon>
        <taxon>Metazoa</taxon>
        <taxon>Ecdysozoa</taxon>
        <taxon>Arthropoda</taxon>
        <taxon>Hexapoda</taxon>
        <taxon>Insecta</taxon>
        <taxon>Pterygota</taxon>
        <taxon>Neoptera</taxon>
        <taxon>Endopterygota</taxon>
        <taxon>Lepidoptera</taxon>
        <taxon>Glossata</taxon>
        <taxon>Ditrysia</taxon>
        <taxon>Papilionoidea</taxon>
        <taxon>Nymphalidae</taxon>
        <taxon>Nymphalinae</taxon>
        <taxon>Euphydryas</taxon>
    </lineage>
</organism>
<feature type="domain" description="Major facilitator superfamily (MFS) profile" evidence="8">
    <location>
        <begin position="39"/>
        <end position="467"/>
    </location>
</feature>
<dbReference type="PANTHER" id="PTHR23511">
    <property type="entry name" value="SYNAPTIC VESICLE GLYCOPROTEIN 2"/>
    <property type="match status" value="1"/>
</dbReference>
<feature type="transmembrane region" description="Helical" evidence="7">
    <location>
        <begin position="38"/>
        <end position="61"/>
    </location>
</feature>
<dbReference type="InterPro" id="IPR036259">
    <property type="entry name" value="MFS_trans_sf"/>
</dbReference>
<dbReference type="GO" id="GO:0016020">
    <property type="term" value="C:membrane"/>
    <property type="evidence" value="ECO:0007669"/>
    <property type="project" value="UniProtKB-SubCell"/>
</dbReference>
<evidence type="ECO:0000313" key="9">
    <source>
        <dbReference type="EMBL" id="CAH2089801.1"/>
    </source>
</evidence>
<sequence>MKKKKLLQCHNGLDKSVKTTMQEYDAALKACGIGLFHVRLLCTSFVAMVSGIVITNTSPYVLPVAECDLDMNLLQKGLLNAMPYTGMILVSIIAGFLTDTFGRKPFILFGFGGLFIFTIISGLSQTYIVLVIAKFFEGLLFAISFTPVVSLTSEFCHNGIRDRILFLQSSFASISQIIVSLVSWAVLPNDWKSVYFNGALVINTWNYYLFIMSLWSGMACFLYTFLPESPKYYITQKRYEDAREILIKIYKQNTRKPVETYPYANIWKDKITLKTDESAENKANTSFSHMLSVGLYNVKPIFHKPLGLYVLLFCTTNFFIMNMFNVIRLWFPQLSTIVEHYAKEESQDLCVMLDAYTQDLRVKNLNSTQDKICVPNVSGTETYINTVVLGIVCCVPYIIGGVLVNKVGKKNLFIVCGTVCASTTFGLRWVNSKIAMVALFSTTVALAQMLMSLNQFLVVDHFPTTTR</sequence>
<keyword evidence="3" id="KW-0813">Transport</keyword>
<dbReference type="Pfam" id="PF00083">
    <property type="entry name" value="Sugar_tr"/>
    <property type="match status" value="1"/>
</dbReference>
<dbReference type="SUPFAM" id="SSF103473">
    <property type="entry name" value="MFS general substrate transporter"/>
    <property type="match status" value="1"/>
</dbReference>
<dbReference type="Gene3D" id="1.20.1250.20">
    <property type="entry name" value="MFS general substrate transporter like domains"/>
    <property type="match status" value="1"/>
</dbReference>
<reference evidence="9" key="1">
    <citation type="submission" date="2022-03" db="EMBL/GenBank/DDBJ databases">
        <authorList>
            <person name="Tunstrom K."/>
        </authorList>
    </citation>
    <scope>NUCLEOTIDE SEQUENCE</scope>
</reference>
<accession>A0AAU9TSD6</accession>
<feature type="transmembrane region" description="Helical" evidence="7">
    <location>
        <begin position="81"/>
        <end position="98"/>
    </location>
</feature>
<feature type="transmembrane region" description="Helical" evidence="7">
    <location>
        <begin position="306"/>
        <end position="331"/>
    </location>
</feature>
<feature type="transmembrane region" description="Helical" evidence="7">
    <location>
        <begin position="383"/>
        <end position="404"/>
    </location>
</feature>
<dbReference type="EMBL" id="CAKOGL010000008">
    <property type="protein sequence ID" value="CAH2089801.1"/>
    <property type="molecule type" value="Genomic_DNA"/>
</dbReference>
<dbReference type="GO" id="GO:0022857">
    <property type="term" value="F:transmembrane transporter activity"/>
    <property type="evidence" value="ECO:0007669"/>
    <property type="project" value="InterPro"/>
</dbReference>
<feature type="transmembrane region" description="Helical" evidence="7">
    <location>
        <begin position="207"/>
        <end position="226"/>
    </location>
</feature>
<evidence type="ECO:0000256" key="2">
    <source>
        <dbReference type="ARBA" id="ARBA00008335"/>
    </source>
</evidence>
<evidence type="ECO:0000259" key="8">
    <source>
        <dbReference type="PROSITE" id="PS50850"/>
    </source>
</evidence>
<feature type="transmembrane region" description="Helical" evidence="7">
    <location>
        <begin position="436"/>
        <end position="459"/>
    </location>
</feature>
<protein>
    <recommendedName>
        <fullName evidence="8">Major facilitator superfamily (MFS) profile domain-containing protein</fullName>
    </recommendedName>
</protein>
<feature type="transmembrane region" description="Helical" evidence="7">
    <location>
        <begin position="129"/>
        <end position="152"/>
    </location>
</feature>
<evidence type="ECO:0000256" key="3">
    <source>
        <dbReference type="ARBA" id="ARBA00022448"/>
    </source>
</evidence>
<comment type="caution">
    <text evidence="9">The sequence shown here is derived from an EMBL/GenBank/DDBJ whole genome shotgun (WGS) entry which is preliminary data.</text>
</comment>
<keyword evidence="4 7" id="KW-0812">Transmembrane</keyword>
<dbReference type="Proteomes" id="UP001153954">
    <property type="component" value="Unassembled WGS sequence"/>
</dbReference>
<evidence type="ECO:0000256" key="6">
    <source>
        <dbReference type="ARBA" id="ARBA00023136"/>
    </source>
</evidence>
<dbReference type="PROSITE" id="PS50850">
    <property type="entry name" value="MFS"/>
    <property type="match status" value="1"/>
</dbReference>
<keyword evidence="10" id="KW-1185">Reference proteome</keyword>
<feature type="transmembrane region" description="Helical" evidence="7">
    <location>
        <begin position="164"/>
        <end position="187"/>
    </location>
</feature>